<protein>
    <recommendedName>
        <fullName evidence="3">Protein kinase domain-containing protein</fullName>
    </recommendedName>
</protein>
<dbReference type="SUPFAM" id="SSF56112">
    <property type="entry name" value="Protein kinase-like (PK-like)"/>
    <property type="match status" value="1"/>
</dbReference>
<dbReference type="Proteomes" id="UP000298138">
    <property type="component" value="Unassembled WGS sequence"/>
</dbReference>
<accession>A0A4S2MPJ8</accession>
<organism evidence="1 2">
    <name type="scientific">Ascodesmis nigricans</name>
    <dbReference type="NCBI Taxonomy" id="341454"/>
    <lineage>
        <taxon>Eukaryota</taxon>
        <taxon>Fungi</taxon>
        <taxon>Dikarya</taxon>
        <taxon>Ascomycota</taxon>
        <taxon>Pezizomycotina</taxon>
        <taxon>Pezizomycetes</taxon>
        <taxon>Pezizales</taxon>
        <taxon>Ascodesmidaceae</taxon>
        <taxon>Ascodesmis</taxon>
    </lineage>
</organism>
<proteinExistence type="predicted"/>
<gene>
    <name evidence="1" type="ORF">EX30DRAFT_388019</name>
</gene>
<keyword evidence="2" id="KW-1185">Reference proteome</keyword>
<sequence>MHPRDFIKPFPAEYVPNYRSGGFYPVQVGDRFKNGQYEVVHKLGFGSFALAWLPRDHLIIVNVFFNKIAVALKDVMAERSAELSQEARVLQHVSMAAAHSSHPGRNHVLQFSYSISSCPVSLVVCGILFTMTGLTGDISVS</sequence>
<dbReference type="EMBL" id="ML220157">
    <property type="protein sequence ID" value="TGZ77219.1"/>
    <property type="molecule type" value="Genomic_DNA"/>
</dbReference>
<dbReference type="InterPro" id="IPR011009">
    <property type="entry name" value="Kinase-like_dom_sf"/>
</dbReference>
<reference evidence="1 2" key="1">
    <citation type="submission" date="2019-04" db="EMBL/GenBank/DDBJ databases">
        <title>Comparative genomics and transcriptomics to analyze fruiting body development in filamentous ascomycetes.</title>
        <authorList>
            <consortium name="DOE Joint Genome Institute"/>
            <person name="Lutkenhaus R."/>
            <person name="Traeger S."/>
            <person name="Breuer J."/>
            <person name="Kuo A."/>
            <person name="Lipzen A."/>
            <person name="Pangilinan J."/>
            <person name="Dilworth D."/>
            <person name="Sandor L."/>
            <person name="Poggeler S."/>
            <person name="Barry K."/>
            <person name="Grigoriev I.V."/>
            <person name="Nowrousian M."/>
        </authorList>
    </citation>
    <scope>NUCLEOTIDE SEQUENCE [LARGE SCALE GENOMIC DNA]</scope>
    <source>
        <strain evidence="1 2">CBS 389.68</strain>
    </source>
</reference>
<dbReference type="STRING" id="341454.A0A4S2MPJ8"/>
<dbReference type="AlphaFoldDB" id="A0A4S2MPJ8"/>
<evidence type="ECO:0008006" key="3">
    <source>
        <dbReference type="Google" id="ProtNLM"/>
    </source>
</evidence>
<evidence type="ECO:0000313" key="2">
    <source>
        <dbReference type="Proteomes" id="UP000298138"/>
    </source>
</evidence>
<evidence type="ECO:0000313" key="1">
    <source>
        <dbReference type="EMBL" id="TGZ77219.1"/>
    </source>
</evidence>
<dbReference type="InParanoid" id="A0A4S2MPJ8"/>
<dbReference type="OrthoDB" id="5979581at2759"/>
<name>A0A4S2MPJ8_9PEZI</name>
<dbReference type="Gene3D" id="3.30.200.20">
    <property type="entry name" value="Phosphorylase Kinase, domain 1"/>
    <property type="match status" value="1"/>
</dbReference>